<accession>A0AC58KXA7</accession>
<dbReference type="Proteomes" id="UP001732720">
    <property type="component" value="Chromosome 14"/>
</dbReference>
<organism evidence="1 2">
    <name type="scientific">Castor canadensis</name>
    <name type="common">American beaver</name>
    <dbReference type="NCBI Taxonomy" id="51338"/>
    <lineage>
        <taxon>Eukaryota</taxon>
        <taxon>Metazoa</taxon>
        <taxon>Chordata</taxon>
        <taxon>Craniata</taxon>
        <taxon>Vertebrata</taxon>
        <taxon>Euteleostomi</taxon>
        <taxon>Mammalia</taxon>
        <taxon>Eutheria</taxon>
        <taxon>Euarchontoglires</taxon>
        <taxon>Glires</taxon>
        <taxon>Rodentia</taxon>
        <taxon>Castorimorpha</taxon>
        <taxon>Castoridae</taxon>
        <taxon>Castor</taxon>
    </lineage>
</organism>
<name>A0AC58KXA7_CASCN</name>
<sequence length="525" mass="58697">MTTQLDSIHYLLRKVQEQLQDHHNQVANFFQLIESCSQLLYTPTMEPQVVQFPLEKEETQQDPDTPQPPEDLLECVDEPTSGLLWTPEADDLPLGWDCKPEFWEDVLTHHLWQTFTGVHDQEEKQEMTEPVLGLESLDLELGDSEPELCAEDDNCEPMTAILDEPTQLEASQEKDDAQPCEDQEPARGAFSFLTLLSWDPEEFEELDASNRLDTAPWEAKRFAVPRKLQKMRVLIHGETVLATAVSSFTRHAFTCGKVGIKVWSLVSQVAEDRLPDSHLLPRIQTCGAYLRSCLLTSDDRTLLAGGHNMASVSVWDLSAPSLYVKDELPCEGLSCQALAAKVDENLALGGFTDGTVRIWDLRDCSVVRDISGHLDGAKSIMIKDQTIWTGGLDACLRGWDLRTAREPLEYTFESQIMSLSHSPQEDWMLLGLANGQHWLQPTTGGQARMVGSKDHTVLGLKFSPYGQWWVSVGMDSLVTVHSTPTGVRVLEVPESSSILCCDVSSNNRLIVTGSQDHASVYQITY</sequence>
<reference evidence="2" key="1">
    <citation type="submission" date="2025-08" db="UniProtKB">
        <authorList>
            <consortium name="RefSeq"/>
        </authorList>
    </citation>
    <scope>IDENTIFICATION</scope>
</reference>
<evidence type="ECO:0000313" key="2">
    <source>
        <dbReference type="RefSeq" id="XP_073909540.1"/>
    </source>
</evidence>
<keyword evidence="1" id="KW-1185">Reference proteome</keyword>
<protein>
    <submittedName>
        <fullName evidence="2">Transducin-like enhancer protein 6 isoform X1</fullName>
    </submittedName>
</protein>
<proteinExistence type="predicted"/>
<dbReference type="RefSeq" id="XP_073909540.1">
    <property type="nucleotide sequence ID" value="XM_074053439.1"/>
</dbReference>
<evidence type="ECO:0000313" key="1">
    <source>
        <dbReference type="Proteomes" id="UP001732720"/>
    </source>
</evidence>
<gene>
    <name evidence="2" type="primary">Tle6</name>
</gene>